<evidence type="ECO:0000256" key="5">
    <source>
        <dbReference type="SAM" id="MobiDB-lite"/>
    </source>
</evidence>
<dbReference type="PROSITE" id="PS00518">
    <property type="entry name" value="ZF_RING_1"/>
    <property type="match status" value="1"/>
</dbReference>
<dbReference type="OrthoDB" id="25761at2759"/>
<dbReference type="Pfam" id="PF13923">
    <property type="entry name" value="zf-C3HC4_2"/>
    <property type="match status" value="1"/>
</dbReference>
<dbReference type="Pfam" id="PF00642">
    <property type="entry name" value="zf-CCCH"/>
    <property type="match status" value="1"/>
</dbReference>
<feature type="region of interest" description="Disordered" evidence="5">
    <location>
        <begin position="205"/>
        <end position="230"/>
    </location>
</feature>
<sequence>MFKKRVKKNNQADINIAKDDLENKNNDDNDDQNMQIIKKKDKKLNQNPDLQQNGNGNNQKEIESDKYTFSKEMQGNKIDHATYDVKGNYNERQILLEKIRTQQDKGQEGEINLNEDEFDKDGVKFYKGKKAYEKQKTEEQIRQAKYLGTMGPMFQQSNVKMTSTIDYNPELCKDYKETGRCNFGDTCLYIHDRTDYKSGWEQEQDHRKKLRQKQLNGGHAEESTDEEDMEYAEKLDTLKVPVYCPICDERFKEPIMTQCKHFFCESCALQHYSKSPQCFTCGQKTNGAFQDADKEIAKIRTQKRLTQKLRNQYRKSVNKPELSESEETENSDEEENQEGQENNSQNDKKRKAQEDLENEFLNANLKVKNNNFKLQTTDWNY</sequence>
<evidence type="ECO:0000313" key="8">
    <source>
        <dbReference type="EMBL" id="KRX05385.1"/>
    </source>
</evidence>
<evidence type="ECO:0000259" key="7">
    <source>
        <dbReference type="PROSITE" id="PS50103"/>
    </source>
</evidence>
<protein>
    <recommendedName>
        <fullName evidence="10">RING-type E3 ubiquitin transferase</fullName>
    </recommendedName>
</protein>
<reference evidence="8 9" key="1">
    <citation type="journal article" date="2015" name="Sci. Rep.">
        <title>Genome of the facultative scuticociliatosis pathogen Pseudocohnilembus persalinus provides insight into its virulence through horizontal gene transfer.</title>
        <authorList>
            <person name="Xiong J."/>
            <person name="Wang G."/>
            <person name="Cheng J."/>
            <person name="Tian M."/>
            <person name="Pan X."/>
            <person name="Warren A."/>
            <person name="Jiang C."/>
            <person name="Yuan D."/>
            <person name="Miao W."/>
        </authorList>
    </citation>
    <scope>NUCLEOTIDE SEQUENCE [LARGE SCALE GENOMIC DNA]</scope>
    <source>
        <strain evidence="8">36N120E</strain>
    </source>
</reference>
<dbReference type="GO" id="GO:0034247">
    <property type="term" value="P:snoRNA splicing"/>
    <property type="evidence" value="ECO:0007669"/>
    <property type="project" value="TreeGrafter"/>
</dbReference>
<feature type="zinc finger region" description="C3H1-type" evidence="4">
    <location>
        <begin position="166"/>
        <end position="194"/>
    </location>
</feature>
<dbReference type="InterPro" id="IPR036855">
    <property type="entry name" value="Znf_CCCH_sf"/>
</dbReference>
<name>A0A0V0QSR5_PSEPJ</name>
<keyword evidence="1 4" id="KW-0479">Metal-binding</keyword>
<feature type="compositionally biased region" description="Polar residues" evidence="5">
    <location>
        <begin position="45"/>
        <end position="59"/>
    </location>
</feature>
<dbReference type="InterPro" id="IPR039971">
    <property type="entry name" value="CWC24-like"/>
</dbReference>
<evidence type="ECO:0000256" key="4">
    <source>
        <dbReference type="PROSITE-ProRule" id="PRU00723"/>
    </source>
</evidence>
<organism evidence="8 9">
    <name type="scientific">Pseudocohnilembus persalinus</name>
    <name type="common">Ciliate</name>
    <dbReference type="NCBI Taxonomy" id="266149"/>
    <lineage>
        <taxon>Eukaryota</taxon>
        <taxon>Sar</taxon>
        <taxon>Alveolata</taxon>
        <taxon>Ciliophora</taxon>
        <taxon>Intramacronucleata</taxon>
        <taxon>Oligohymenophorea</taxon>
        <taxon>Scuticociliatia</taxon>
        <taxon>Philasterida</taxon>
        <taxon>Pseudocohnilembidae</taxon>
        <taxon>Pseudocohnilembus</taxon>
    </lineage>
</organism>
<comment type="caution">
    <text evidence="8">The sequence shown here is derived from an EMBL/GenBank/DDBJ whole genome shotgun (WGS) entry which is preliminary data.</text>
</comment>
<dbReference type="EMBL" id="LDAU01000109">
    <property type="protein sequence ID" value="KRX05385.1"/>
    <property type="molecule type" value="Genomic_DNA"/>
</dbReference>
<dbReference type="InterPro" id="IPR017907">
    <property type="entry name" value="Znf_RING_CS"/>
</dbReference>
<dbReference type="InterPro" id="IPR000571">
    <property type="entry name" value="Znf_CCCH"/>
</dbReference>
<gene>
    <name evidence="8" type="ORF">PPERSA_00686</name>
</gene>
<dbReference type="InterPro" id="IPR013083">
    <property type="entry name" value="Znf_RING/FYVE/PHD"/>
</dbReference>
<dbReference type="Gene3D" id="3.30.40.10">
    <property type="entry name" value="Zinc/RING finger domain, C3HC4 (zinc finger)"/>
    <property type="match status" value="1"/>
</dbReference>
<dbReference type="AlphaFoldDB" id="A0A0V0QSR5"/>
<feature type="region of interest" description="Disordered" evidence="5">
    <location>
        <begin position="310"/>
        <end position="357"/>
    </location>
</feature>
<dbReference type="GO" id="GO:0005684">
    <property type="term" value="C:U2-type spliceosomal complex"/>
    <property type="evidence" value="ECO:0007669"/>
    <property type="project" value="TreeGrafter"/>
</dbReference>
<dbReference type="PANTHER" id="PTHR12930:SF0">
    <property type="entry name" value="RING FINGER PROTEIN 113B"/>
    <property type="match status" value="1"/>
</dbReference>
<dbReference type="OMA" id="CFHYFCE"/>
<evidence type="ECO:0000259" key="6">
    <source>
        <dbReference type="PROSITE" id="PS50089"/>
    </source>
</evidence>
<dbReference type="InParanoid" id="A0A0V0QSR5"/>
<dbReference type="Gene3D" id="4.10.1000.10">
    <property type="entry name" value="Zinc finger, CCCH-type"/>
    <property type="match status" value="1"/>
</dbReference>
<feature type="compositionally biased region" description="Acidic residues" evidence="5">
    <location>
        <begin position="323"/>
        <end position="338"/>
    </location>
</feature>
<evidence type="ECO:0000256" key="3">
    <source>
        <dbReference type="ARBA" id="ARBA00022833"/>
    </source>
</evidence>
<dbReference type="GO" id="GO:0008270">
    <property type="term" value="F:zinc ion binding"/>
    <property type="evidence" value="ECO:0007669"/>
    <property type="project" value="UniProtKB-KW"/>
</dbReference>
<dbReference type="PROSITE" id="PS50089">
    <property type="entry name" value="ZF_RING_2"/>
    <property type="match status" value="1"/>
</dbReference>
<evidence type="ECO:0000256" key="1">
    <source>
        <dbReference type="ARBA" id="ARBA00022723"/>
    </source>
</evidence>
<feature type="compositionally biased region" description="Basic and acidic residues" evidence="5">
    <location>
        <begin position="16"/>
        <end position="27"/>
    </location>
</feature>
<dbReference type="SUPFAM" id="SSF90229">
    <property type="entry name" value="CCCH zinc finger"/>
    <property type="match status" value="1"/>
</dbReference>
<proteinExistence type="predicted"/>
<evidence type="ECO:0008006" key="10">
    <source>
        <dbReference type="Google" id="ProtNLM"/>
    </source>
</evidence>
<dbReference type="SMART" id="SM00356">
    <property type="entry name" value="ZnF_C3H1"/>
    <property type="match status" value="1"/>
</dbReference>
<dbReference type="InterPro" id="IPR001841">
    <property type="entry name" value="Znf_RING"/>
</dbReference>
<feature type="domain" description="C3H1-type" evidence="7">
    <location>
        <begin position="166"/>
        <end position="194"/>
    </location>
</feature>
<dbReference type="SUPFAM" id="SSF57850">
    <property type="entry name" value="RING/U-box"/>
    <property type="match status" value="1"/>
</dbReference>
<feature type="region of interest" description="Disordered" evidence="5">
    <location>
        <begin position="1"/>
        <end position="62"/>
    </location>
</feature>
<accession>A0A0V0QSR5</accession>
<dbReference type="SMART" id="SM00184">
    <property type="entry name" value="RING"/>
    <property type="match status" value="1"/>
</dbReference>
<dbReference type="Proteomes" id="UP000054937">
    <property type="component" value="Unassembled WGS sequence"/>
</dbReference>
<keyword evidence="2 4" id="KW-0863">Zinc-finger</keyword>
<evidence type="ECO:0000256" key="2">
    <source>
        <dbReference type="ARBA" id="ARBA00022771"/>
    </source>
</evidence>
<dbReference type="FunCoup" id="A0A0V0QSR5">
    <property type="interactions" value="148"/>
</dbReference>
<evidence type="ECO:0000313" key="9">
    <source>
        <dbReference type="Proteomes" id="UP000054937"/>
    </source>
</evidence>
<feature type="domain" description="RING-type" evidence="6">
    <location>
        <begin position="244"/>
        <end position="281"/>
    </location>
</feature>
<keyword evidence="9" id="KW-1185">Reference proteome</keyword>
<dbReference type="CDD" id="cd16539">
    <property type="entry name" value="RING-HC_RNF113A_B"/>
    <property type="match status" value="1"/>
</dbReference>
<dbReference type="PROSITE" id="PS50103">
    <property type="entry name" value="ZF_C3H1"/>
    <property type="match status" value="1"/>
</dbReference>
<dbReference type="PANTHER" id="PTHR12930">
    <property type="entry name" value="ZINC FINGER PROTEIN 183"/>
    <property type="match status" value="1"/>
</dbReference>
<keyword evidence="3 4" id="KW-0862">Zinc</keyword>